<protein>
    <submittedName>
        <fullName evidence="2">Uncharacterized protein</fullName>
    </submittedName>
</protein>
<organism evidence="2 3">
    <name type="scientific">Leishmania tarentolae</name>
    <name type="common">Sauroleishmania tarentolae</name>
    <dbReference type="NCBI Taxonomy" id="5689"/>
    <lineage>
        <taxon>Eukaryota</taxon>
        <taxon>Discoba</taxon>
        <taxon>Euglenozoa</taxon>
        <taxon>Kinetoplastea</taxon>
        <taxon>Metakinetoplastina</taxon>
        <taxon>Trypanosomatida</taxon>
        <taxon>Trypanosomatidae</taxon>
        <taxon>Leishmaniinae</taxon>
        <taxon>Leishmania</taxon>
        <taxon>lizard Leishmania</taxon>
    </lineage>
</organism>
<dbReference type="Proteomes" id="UP000419144">
    <property type="component" value="Unassembled WGS sequence"/>
</dbReference>
<dbReference type="AlphaFoldDB" id="A0A640K7N5"/>
<evidence type="ECO:0000256" key="1">
    <source>
        <dbReference type="SAM" id="MobiDB-lite"/>
    </source>
</evidence>
<proteinExistence type="predicted"/>
<accession>A0A640K7N5</accession>
<name>A0A640K7N5_LEITA</name>
<evidence type="ECO:0000313" key="3">
    <source>
        <dbReference type="Proteomes" id="UP000419144"/>
    </source>
</evidence>
<gene>
    <name evidence="2" type="ORF">LtaPh_0200500</name>
</gene>
<feature type="region of interest" description="Disordered" evidence="1">
    <location>
        <begin position="1"/>
        <end position="51"/>
    </location>
</feature>
<keyword evidence="3" id="KW-1185">Reference proteome</keyword>
<dbReference type="OrthoDB" id="260172at2759"/>
<sequence>MSPASPTPHTHGRSNPDRHHAFSGVGALHRQQSGGALGRREGEGSCCGGRRLSESSSAKFQTLRTSSLRLSHLLSFFQVRGPRGTRTPMRYRLMALALGRSDACGSGMMRTTRNTIRRWMPLHSTWARQPFGALSRISLSTFRFKATCCSDLWGTHPPHSTVRTSVVRSSISSAAAHKAKDAQPGAPPERSDTAIMPAAAPSPISFTLDPPFTRVKGEEELSPGPCVYVCRRCRAPVFHSDNLADTSRVGWHSSGWPTFLAPSAPSALRLSTVLQKSVVARLSDTSRDGSATNIAAGLTTPRQTLEIAVPQNSVAQRGLTVEGDFVRRRGRTIRLQDTRTWRETCLRDENHRADPVLVLACCSSCDTPLCHVTQSAAAGTRYVSTAACIMAEAVGATPPE</sequence>
<evidence type="ECO:0000313" key="2">
    <source>
        <dbReference type="EMBL" id="GET85442.1"/>
    </source>
</evidence>
<reference evidence="2" key="1">
    <citation type="submission" date="2019-11" db="EMBL/GenBank/DDBJ databases">
        <title>Leishmania tarentolae CDS.</title>
        <authorList>
            <person name="Goto Y."/>
            <person name="Yamagishi J."/>
        </authorList>
    </citation>
    <scope>NUCLEOTIDE SEQUENCE [LARGE SCALE GENOMIC DNA]</scope>
    <source>
        <strain evidence="2">Parrot Tar II</strain>
    </source>
</reference>
<dbReference type="EMBL" id="BLBS01000002">
    <property type="protein sequence ID" value="GET85442.1"/>
    <property type="molecule type" value="Genomic_DNA"/>
</dbReference>
<comment type="caution">
    <text evidence="2">The sequence shown here is derived from an EMBL/GenBank/DDBJ whole genome shotgun (WGS) entry which is preliminary data.</text>
</comment>
<dbReference type="VEuPathDB" id="TriTrypDB:LtaPh_0200500"/>